<keyword evidence="2" id="KW-1185">Reference proteome</keyword>
<evidence type="ECO:0000313" key="2">
    <source>
        <dbReference type="Proteomes" id="UP000955338"/>
    </source>
</evidence>
<dbReference type="CDD" id="cd00093">
    <property type="entry name" value="HTH_XRE"/>
    <property type="match status" value="1"/>
</dbReference>
<dbReference type="PROSITE" id="PS50943">
    <property type="entry name" value="HTH_CROC1"/>
    <property type="match status" value="1"/>
</dbReference>
<dbReference type="InterPro" id="IPR001387">
    <property type="entry name" value="Cro/C1-type_HTH"/>
</dbReference>
<dbReference type="RefSeq" id="WP_261919417.1">
    <property type="nucleotide sequence ID" value="NZ_CP022011.1"/>
</dbReference>
<sequence>MKKTNFGEFIRGYRRANKILLKQMADALGFSSAFLSSIENGNKPIPQGIEQKLVNSFSFSEQDKERLFESVDTTRTQSTITIPQNSLDQMIVGAFCRNFNELDDTKKQELLNLLKGVK</sequence>
<dbReference type="EMBL" id="CP022011">
    <property type="protein sequence ID" value="QDJ14500.1"/>
    <property type="molecule type" value="Genomic_DNA"/>
</dbReference>
<dbReference type="Gene3D" id="1.10.260.40">
    <property type="entry name" value="lambda repressor-like DNA-binding domains"/>
    <property type="match status" value="1"/>
</dbReference>
<organism evidence="1 2">
    <name type="scientific">Mergibacter septicus</name>
    <dbReference type="NCBI Taxonomy" id="221402"/>
    <lineage>
        <taxon>Bacteria</taxon>
        <taxon>Pseudomonadati</taxon>
        <taxon>Pseudomonadota</taxon>
        <taxon>Gammaproteobacteria</taxon>
        <taxon>Pasteurellales</taxon>
        <taxon>Pasteurellaceae</taxon>
        <taxon>Mergibacter</taxon>
    </lineage>
</organism>
<dbReference type="GO" id="GO:0003677">
    <property type="term" value="F:DNA binding"/>
    <property type="evidence" value="ECO:0007669"/>
    <property type="project" value="InterPro"/>
</dbReference>
<dbReference type="AlphaFoldDB" id="A0A8E3MFI7"/>
<dbReference type="Proteomes" id="UP000955338">
    <property type="component" value="Chromosome"/>
</dbReference>
<name>A0A8E3MFI7_9PAST</name>
<accession>A0A8E3MFI7</accession>
<gene>
    <name evidence="1" type="ORF">CEP48_03290</name>
</gene>
<protein>
    <submittedName>
        <fullName evidence="1">Transcriptional regulator</fullName>
    </submittedName>
</protein>
<evidence type="ECO:0000313" key="1">
    <source>
        <dbReference type="EMBL" id="QDJ14500.1"/>
    </source>
</evidence>
<dbReference type="SUPFAM" id="SSF47413">
    <property type="entry name" value="lambda repressor-like DNA-binding domains"/>
    <property type="match status" value="1"/>
</dbReference>
<proteinExistence type="predicted"/>
<dbReference type="InterPro" id="IPR010982">
    <property type="entry name" value="Lambda_DNA-bd_dom_sf"/>
</dbReference>
<reference evidence="1" key="1">
    <citation type="submission" date="2017-06" db="EMBL/GenBank/DDBJ databases">
        <title>Genome sequencing of pathogenic and non-pathogenic strains within Bisgaard taxon 40.</title>
        <authorList>
            <person name="Ladner J.T."/>
            <person name="Lovett S.P."/>
            <person name="Koroleva G."/>
            <person name="Lorch J.M."/>
        </authorList>
    </citation>
    <scope>NUCLEOTIDE SEQUENCE</scope>
    <source>
        <strain evidence="1">27576-1-I1</strain>
    </source>
</reference>